<evidence type="ECO:0000256" key="2">
    <source>
        <dbReference type="SAM" id="Phobius"/>
    </source>
</evidence>
<keyword evidence="2" id="KW-1133">Transmembrane helix</keyword>
<feature type="compositionally biased region" description="Low complexity" evidence="1">
    <location>
        <begin position="111"/>
        <end position="124"/>
    </location>
</feature>
<feature type="compositionally biased region" description="Polar residues" evidence="1">
    <location>
        <begin position="101"/>
        <end position="110"/>
    </location>
</feature>
<sequence length="167" mass="17120">MEPAPILETSHSSTLVKMNYIAFIALSLMSVQGVSVTLNISMVGEVSYNILNCSVKSLCSMTKNMTCGTLRSVFQSTPGLELAQCDVSCCEGERCNGPSPVSSESASQGLSSTPVAAASPSSTAAPNSTVALDSTVAPSSTAAPKVPSNAAIFSIVCLIYLTITNLS</sequence>
<feature type="transmembrane region" description="Helical" evidence="2">
    <location>
        <begin position="20"/>
        <end position="40"/>
    </location>
</feature>
<dbReference type="EMBL" id="JARQWQ010000012">
    <property type="protein sequence ID" value="KAK2568448.1"/>
    <property type="molecule type" value="Genomic_DNA"/>
</dbReference>
<dbReference type="Proteomes" id="UP001249851">
    <property type="component" value="Unassembled WGS sequence"/>
</dbReference>
<comment type="caution">
    <text evidence="3">The sequence shown here is derived from an EMBL/GenBank/DDBJ whole genome shotgun (WGS) entry which is preliminary data.</text>
</comment>
<feature type="region of interest" description="Disordered" evidence="1">
    <location>
        <begin position="101"/>
        <end position="124"/>
    </location>
</feature>
<evidence type="ECO:0000256" key="1">
    <source>
        <dbReference type="SAM" id="MobiDB-lite"/>
    </source>
</evidence>
<proteinExistence type="predicted"/>
<organism evidence="3 4">
    <name type="scientific">Acropora cervicornis</name>
    <name type="common">Staghorn coral</name>
    <dbReference type="NCBI Taxonomy" id="6130"/>
    <lineage>
        <taxon>Eukaryota</taxon>
        <taxon>Metazoa</taxon>
        <taxon>Cnidaria</taxon>
        <taxon>Anthozoa</taxon>
        <taxon>Hexacorallia</taxon>
        <taxon>Scleractinia</taxon>
        <taxon>Astrocoeniina</taxon>
        <taxon>Acroporidae</taxon>
        <taxon>Acropora</taxon>
    </lineage>
</organism>
<reference evidence="3" key="2">
    <citation type="journal article" date="2023" name="Science">
        <title>Genomic signatures of disease resistance in endangered staghorn corals.</title>
        <authorList>
            <person name="Vollmer S.V."/>
            <person name="Selwyn J.D."/>
            <person name="Despard B.A."/>
            <person name="Roesel C.L."/>
        </authorList>
    </citation>
    <scope>NUCLEOTIDE SEQUENCE</scope>
    <source>
        <strain evidence="3">K2</strain>
    </source>
</reference>
<keyword evidence="4" id="KW-1185">Reference proteome</keyword>
<gene>
    <name evidence="3" type="ORF">P5673_007489</name>
</gene>
<keyword evidence="2" id="KW-0812">Transmembrane</keyword>
<accession>A0AAD9QW76</accession>
<evidence type="ECO:0000313" key="3">
    <source>
        <dbReference type="EMBL" id="KAK2568448.1"/>
    </source>
</evidence>
<dbReference type="AlphaFoldDB" id="A0AAD9QW76"/>
<protein>
    <submittedName>
        <fullName evidence="3">Uncharacterized protein</fullName>
    </submittedName>
</protein>
<keyword evidence="2" id="KW-0472">Membrane</keyword>
<reference evidence="3" key="1">
    <citation type="journal article" date="2023" name="G3 (Bethesda)">
        <title>Whole genome assembly and annotation of the endangered Caribbean coral Acropora cervicornis.</title>
        <authorList>
            <person name="Selwyn J.D."/>
            <person name="Vollmer S.V."/>
        </authorList>
    </citation>
    <scope>NUCLEOTIDE SEQUENCE</scope>
    <source>
        <strain evidence="3">K2</strain>
    </source>
</reference>
<evidence type="ECO:0000313" key="4">
    <source>
        <dbReference type="Proteomes" id="UP001249851"/>
    </source>
</evidence>
<name>A0AAD9QW76_ACRCE</name>